<evidence type="ECO:0000313" key="3">
    <source>
        <dbReference type="Proteomes" id="UP001329915"/>
    </source>
</evidence>
<keyword evidence="1" id="KW-0812">Transmembrane</keyword>
<keyword evidence="1" id="KW-0472">Membrane</keyword>
<dbReference type="AlphaFoldDB" id="A0AAU0UTX1"/>
<feature type="transmembrane region" description="Helical" evidence="1">
    <location>
        <begin position="6"/>
        <end position="24"/>
    </location>
</feature>
<dbReference type="KEGG" id="dbc:MFMK1_003631"/>
<dbReference type="EMBL" id="CP121694">
    <property type="protein sequence ID" value="WRO23763.1"/>
    <property type="molecule type" value="Genomic_DNA"/>
</dbReference>
<organism evidence="2 3">
    <name type="scientific">Metallumcola ferriviriculae</name>
    <dbReference type="NCBI Taxonomy" id="3039180"/>
    <lineage>
        <taxon>Bacteria</taxon>
        <taxon>Bacillati</taxon>
        <taxon>Bacillota</taxon>
        <taxon>Clostridia</taxon>
        <taxon>Neomoorellales</taxon>
        <taxon>Desulfitibacteraceae</taxon>
        <taxon>Metallumcola</taxon>
    </lineage>
</organism>
<dbReference type="InterPro" id="IPR046674">
    <property type="entry name" value="DUF6544"/>
</dbReference>
<dbReference type="Proteomes" id="UP001329915">
    <property type="component" value="Chromosome"/>
</dbReference>
<evidence type="ECO:0000256" key="1">
    <source>
        <dbReference type="SAM" id="Phobius"/>
    </source>
</evidence>
<sequence length="285" mass="32844">MRSMNIKWTITILVVLVILLCFYYSQHLYRQFKSEALEGLERTRILENEILKETDIAHLPEPVQKYLRYVGVVGKEKVKSFKVIIDGSMKTDGKRDWAKVDVRQYSFIDKITRLFFIKMNMSGIPVIGLHSYTDAKATMLIKLAGLIPVVDGKGEEMNQGETVTVFNDMCLLAPATLIDERIEWKPIDSLTAKAVFNNEGIKVSATLYFNEEGQLISFVSDDRFYSPTGKTYEKVRWSTPVSNYKNINGYNLPTYGEGVWNFPEEDFTYAKFNIKEIQYNPTTFQ</sequence>
<dbReference type="Pfam" id="PF20181">
    <property type="entry name" value="DUF6544"/>
    <property type="match status" value="1"/>
</dbReference>
<protein>
    <submittedName>
        <fullName evidence="2">Uncharacterized protein</fullName>
    </submittedName>
</protein>
<evidence type="ECO:0000313" key="2">
    <source>
        <dbReference type="EMBL" id="WRO23763.1"/>
    </source>
</evidence>
<dbReference type="RefSeq" id="WP_366923141.1">
    <property type="nucleotide sequence ID" value="NZ_CP121694.1"/>
</dbReference>
<keyword evidence="1" id="KW-1133">Transmembrane helix</keyword>
<proteinExistence type="predicted"/>
<keyword evidence="3" id="KW-1185">Reference proteome</keyword>
<name>A0AAU0UTX1_9FIRM</name>
<reference evidence="2 3" key="1">
    <citation type="submission" date="2023-04" db="EMBL/GenBank/DDBJ databases">
        <authorList>
            <person name="Hsu D."/>
        </authorList>
    </citation>
    <scope>NUCLEOTIDE SEQUENCE [LARGE SCALE GENOMIC DNA]</scope>
    <source>
        <strain evidence="2 3">MK1</strain>
    </source>
</reference>
<gene>
    <name evidence="2" type="ORF">MFMK1_003631</name>
</gene>
<accession>A0AAU0UTX1</accession>